<reference evidence="8 9" key="1">
    <citation type="submission" date="2020-08" db="EMBL/GenBank/DDBJ databases">
        <title>Genomic Encyclopedia of Type Strains, Phase IV (KMG-IV): sequencing the most valuable type-strain genomes for metagenomic binning, comparative biology and taxonomic classification.</title>
        <authorList>
            <person name="Goeker M."/>
        </authorList>
    </citation>
    <scope>NUCLEOTIDE SEQUENCE [LARGE SCALE GENOMIC DNA]</scope>
    <source>
        <strain evidence="8 9">DSM 23562</strain>
    </source>
</reference>
<evidence type="ECO:0000256" key="4">
    <source>
        <dbReference type="ARBA" id="ARBA00022833"/>
    </source>
</evidence>
<protein>
    <submittedName>
        <fullName evidence="8">Putative Zn-dependent protease</fullName>
    </submittedName>
</protein>
<evidence type="ECO:0000256" key="1">
    <source>
        <dbReference type="ARBA" id="ARBA00022670"/>
    </source>
</evidence>
<dbReference type="AlphaFoldDB" id="A0A7W9W5N6"/>
<dbReference type="Pfam" id="PF01435">
    <property type="entry name" value="Peptidase_M48"/>
    <property type="match status" value="1"/>
</dbReference>
<dbReference type="EMBL" id="JACHGW010000001">
    <property type="protein sequence ID" value="MBB6048767.1"/>
    <property type="molecule type" value="Genomic_DNA"/>
</dbReference>
<dbReference type="GO" id="GO:0051603">
    <property type="term" value="P:proteolysis involved in protein catabolic process"/>
    <property type="evidence" value="ECO:0007669"/>
    <property type="project" value="TreeGrafter"/>
</dbReference>
<keyword evidence="5 6" id="KW-0482">Metalloprotease</keyword>
<evidence type="ECO:0000313" key="8">
    <source>
        <dbReference type="EMBL" id="MBB6048767.1"/>
    </source>
</evidence>
<evidence type="ECO:0000256" key="6">
    <source>
        <dbReference type="RuleBase" id="RU003983"/>
    </source>
</evidence>
<dbReference type="InterPro" id="IPR051156">
    <property type="entry name" value="Mito/Outer_Membr_Metalloprot"/>
</dbReference>
<dbReference type="PANTHER" id="PTHR22726">
    <property type="entry name" value="METALLOENDOPEPTIDASE OMA1"/>
    <property type="match status" value="1"/>
</dbReference>
<proteinExistence type="inferred from homology"/>
<keyword evidence="4 6" id="KW-0862">Zinc</keyword>
<dbReference type="GO" id="GO:0046872">
    <property type="term" value="F:metal ion binding"/>
    <property type="evidence" value="ECO:0007669"/>
    <property type="project" value="UniProtKB-KW"/>
</dbReference>
<comment type="similarity">
    <text evidence="6">Belongs to the peptidase M48 family.</text>
</comment>
<dbReference type="GO" id="GO:0016020">
    <property type="term" value="C:membrane"/>
    <property type="evidence" value="ECO:0007669"/>
    <property type="project" value="TreeGrafter"/>
</dbReference>
<dbReference type="RefSeq" id="WP_184192400.1">
    <property type="nucleotide sequence ID" value="NZ_JACHGW010000001.1"/>
</dbReference>
<accession>A0A7W9W5N6</accession>
<comment type="cofactor">
    <cofactor evidence="6">
        <name>Zn(2+)</name>
        <dbReference type="ChEBI" id="CHEBI:29105"/>
    </cofactor>
    <text evidence="6">Binds 1 zinc ion per subunit.</text>
</comment>
<dbReference type="Gene3D" id="3.30.2010.10">
    <property type="entry name" value="Metalloproteases ('zincins'), catalytic domain"/>
    <property type="match status" value="1"/>
</dbReference>
<evidence type="ECO:0000256" key="3">
    <source>
        <dbReference type="ARBA" id="ARBA00022801"/>
    </source>
</evidence>
<dbReference type="InterPro" id="IPR001915">
    <property type="entry name" value="Peptidase_M48"/>
</dbReference>
<evidence type="ECO:0000259" key="7">
    <source>
        <dbReference type="Pfam" id="PF01435"/>
    </source>
</evidence>
<dbReference type="GO" id="GO:0004222">
    <property type="term" value="F:metalloendopeptidase activity"/>
    <property type="evidence" value="ECO:0007669"/>
    <property type="project" value="InterPro"/>
</dbReference>
<keyword evidence="1 6" id="KW-0645">Protease</keyword>
<name>A0A7W9W5N6_ARMRO</name>
<gene>
    <name evidence="8" type="ORF">HNQ39_000529</name>
</gene>
<keyword evidence="3 6" id="KW-0378">Hydrolase</keyword>
<keyword evidence="9" id="KW-1185">Reference proteome</keyword>
<comment type="caution">
    <text evidence="8">The sequence shown here is derived from an EMBL/GenBank/DDBJ whole genome shotgun (WGS) entry which is preliminary data.</text>
</comment>
<dbReference type="CDD" id="cd07324">
    <property type="entry name" value="M48C_Oma1-like"/>
    <property type="match status" value="1"/>
</dbReference>
<evidence type="ECO:0000256" key="2">
    <source>
        <dbReference type="ARBA" id="ARBA00022723"/>
    </source>
</evidence>
<dbReference type="PANTHER" id="PTHR22726:SF1">
    <property type="entry name" value="METALLOENDOPEPTIDASE OMA1, MITOCHONDRIAL"/>
    <property type="match status" value="1"/>
</dbReference>
<evidence type="ECO:0000256" key="5">
    <source>
        <dbReference type="ARBA" id="ARBA00023049"/>
    </source>
</evidence>
<keyword evidence="2" id="KW-0479">Metal-binding</keyword>
<evidence type="ECO:0000313" key="9">
    <source>
        <dbReference type="Proteomes" id="UP000520814"/>
    </source>
</evidence>
<feature type="domain" description="Peptidase M48" evidence="7">
    <location>
        <begin position="35"/>
        <end position="204"/>
    </location>
</feature>
<dbReference type="Proteomes" id="UP000520814">
    <property type="component" value="Unassembled WGS sequence"/>
</dbReference>
<organism evidence="8 9">
    <name type="scientific">Armatimonas rosea</name>
    <dbReference type="NCBI Taxonomy" id="685828"/>
    <lineage>
        <taxon>Bacteria</taxon>
        <taxon>Bacillati</taxon>
        <taxon>Armatimonadota</taxon>
        <taxon>Armatimonadia</taxon>
        <taxon>Armatimonadales</taxon>
        <taxon>Armatimonadaceae</taxon>
        <taxon>Armatimonas</taxon>
    </lineage>
</organism>
<sequence length="218" mass="24173">MEDEIGEEVHAKLMEGFGLETEPWAQERVGRTMERLNRVRLACAQPGACSHALTAEILWLQEANAFTLPGRYLYITRRLLERAASDEPVAFVLAHELAHHDLGHVRLLRPALERLGKTVGTAIGGLLRHAERLLYSPEQERAADAYALDLCLAAGYAPASCLTLFEILEAELLDSGDVSGVFGLDSPSALWEKLRGYPSLRDRKTALQTHLRTEYGTP</sequence>